<name>A0A183B524_9TREM</name>
<keyword evidence="2" id="KW-0812">Transmembrane</keyword>
<dbReference type="Proteomes" id="UP000272942">
    <property type="component" value="Unassembled WGS sequence"/>
</dbReference>
<evidence type="ECO:0000256" key="2">
    <source>
        <dbReference type="SAM" id="Phobius"/>
    </source>
</evidence>
<evidence type="ECO:0000313" key="5">
    <source>
        <dbReference type="WBParaSite" id="ECPE_0001434901-mRNA-1"/>
    </source>
</evidence>
<feature type="region of interest" description="Disordered" evidence="1">
    <location>
        <begin position="470"/>
        <end position="511"/>
    </location>
</feature>
<sequence length="713" mass="79814">MGGVFHCSVTDHSGTAIQSNEIEIRDAIYYMEKLNIPGKLDIIKVPPIDPADFPFSFQCFDTDPSMSTWPEWLNLLSSSYWPYDWFYCDVTGAPNAQICADQSSVLPEGDHLKFLNGTMYLLNERLIESKKIAIVCKSKRKQQPIRTFARDHSEARNQEITAPLSVLPGPSGQPAKLEALTSTDQSFTLQAGSNTVGFKLKALYREPPTGVKTVWTKDGQQLPKKFCTQYSYQLPDIATWTVGGTYLLTVTSAENPNEVLRFVYNLRVIEPPAFSSPSCLSGLIYIMEGADYNVSCPIKFRSVPKSLIGVNLIEADSPAALRDRLKSDIALDPILRKLEFDFEMKKEDPTSGEVNILLYNMEDGQNFQLSAKLESSDGDSYLSSSVRVVPTPKLFKPPSGSSCTEGCDTEPYNVTCSVDPERIKLWNDQFNITYSTAWIIQGQWSSAQLDPQGIGRFIETTTDGATLTIWPRGNSASEQQSAKTNPPVEGAEPKDQEEKHGTEVSSDPNSQSLTLKQYLTETLGESRAKDLMLQCWIRLFVHSSEARFDPPPSDRVLRRVSRQYQGTSDVFDNPPRLIYDSRWETNKALVDQLTVTRTFTPDPKPASASLAWIAAVVIGVIIVVAVIALSVWLYTRDRGETYMLYDKERAHGNDPIQEMKEKEAFQTYQRHKRRFPVRKNHLAIKSLTGMPDCSGSLNAELGGLKRKGLSKRN</sequence>
<feature type="transmembrane region" description="Helical" evidence="2">
    <location>
        <begin position="610"/>
        <end position="634"/>
    </location>
</feature>
<feature type="compositionally biased region" description="Basic and acidic residues" evidence="1">
    <location>
        <begin position="491"/>
        <end position="502"/>
    </location>
</feature>
<keyword evidence="2" id="KW-1133">Transmembrane helix</keyword>
<dbReference type="WBParaSite" id="ECPE_0001434901-mRNA-1">
    <property type="protein sequence ID" value="ECPE_0001434901-mRNA-1"/>
    <property type="gene ID" value="ECPE_0001434901"/>
</dbReference>
<dbReference type="AlphaFoldDB" id="A0A183B524"/>
<keyword evidence="2" id="KW-0472">Membrane</keyword>
<dbReference type="EMBL" id="UZAN01057234">
    <property type="protein sequence ID" value="VDP91581.1"/>
    <property type="molecule type" value="Genomic_DNA"/>
</dbReference>
<gene>
    <name evidence="3" type="ORF">ECPE_LOCUS14309</name>
</gene>
<reference evidence="5" key="1">
    <citation type="submission" date="2016-06" db="UniProtKB">
        <authorList>
            <consortium name="WormBaseParasite"/>
        </authorList>
    </citation>
    <scope>IDENTIFICATION</scope>
</reference>
<reference evidence="3 4" key="2">
    <citation type="submission" date="2018-11" db="EMBL/GenBank/DDBJ databases">
        <authorList>
            <consortium name="Pathogen Informatics"/>
        </authorList>
    </citation>
    <scope>NUCLEOTIDE SEQUENCE [LARGE SCALE GENOMIC DNA]</scope>
    <source>
        <strain evidence="3 4">Egypt</strain>
    </source>
</reference>
<evidence type="ECO:0000313" key="4">
    <source>
        <dbReference type="Proteomes" id="UP000272942"/>
    </source>
</evidence>
<evidence type="ECO:0000313" key="3">
    <source>
        <dbReference type="EMBL" id="VDP91581.1"/>
    </source>
</evidence>
<feature type="compositionally biased region" description="Polar residues" evidence="1">
    <location>
        <begin position="474"/>
        <end position="484"/>
    </location>
</feature>
<proteinExistence type="predicted"/>
<protein>
    <submittedName>
        <fullName evidence="5">Bravo_FIGEY domain-containing protein</fullName>
    </submittedName>
</protein>
<organism evidence="5">
    <name type="scientific">Echinostoma caproni</name>
    <dbReference type="NCBI Taxonomy" id="27848"/>
    <lineage>
        <taxon>Eukaryota</taxon>
        <taxon>Metazoa</taxon>
        <taxon>Spiralia</taxon>
        <taxon>Lophotrochozoa</taxon>
        <taxon>Platyhelminthes</taxon>
        <taxon>Trematoda</taxon>
        <taxon>Digenea</taxon>
        <taxon>Plagiorchiida</taxon>
        <taxon>Echinostomata</taxon>
        <taxon>Echinostomatoidea</taxon>
        <taxon>Echinostomatidae</taxon>
        <taxon>Echinostoma</taxon>
    </lineage>
</organism>
<evidence type="ECO:0000256" key="1">
    <source>
        <dbReference type="SAM" id="MobiDB-lite"/>
    </source>
</evidence>
<accession>A0A183B524</accession>
<keyword evidence="4" id="KW-1185">Reference proteome</keyword>
<dbReference type="OrthoDB" id="6244967at2759"/>